<feature type="coiled-coil region" evidence="2">
    <location>
        <begin position="420"/>
        <end position="454"/>
    </location>
</feature>
<dbReference type="InterPro" id="IPR016032">
    <property type="entry name" value="Sig_transdc_resp-reg_C-effctor"/>
</dbReference>
<dbReference type="EMBL" id="OU015584">
    <property type="protein sequence ID" value="CAG5076316.1"/>
    <property type="molecule type" value="Genomic_DNA"/>
</dbReference>
<evidence type="ECO:0000256" key="2">
    <source>
        <dbReference type="SAM" id="Coils"/>
    </source>
</evidence>
<dbReference type="GO" id="GO:0003677">
    <property type="term" value="F:DNA binding"/>
    <property type="evidence" value="ECO:0007669"/>
    <property type="project" value="InterPro"/>
</dbReference>
<keyword evidence="3" id="KW-0812">Transmembrane</keyword>
<evidence type="ECO:0000256" key="3">
    <source>
        <dbReference type="SAM" id="Phobius"/>
    </source>
</evidence>
<dbReference type="CDD" id="cd06170">
    <property type="entry name" value="LuxR_C_like"/>
    <property type="match status" value="1"/>
</dbReference>
<feature type="domain" description="HTH luxR-type" evidence="5">
    <location>
        <begin position="467"/>
        <end position="532"/>
    </location>
</feature>
<proteinExistence type="predicted"/>
<dbReference type="InterPro" id="IPR036388">
    <property type="entry name" value="WH-like_DNA-bd_sf"/>
</dbReference>
<evidence type="ECO:0000259" key="5">
    <source>
        <dbReference type="PROSITE" id="PS50043"/>
    </source>
</evidence>
<dbReference type="Gene3D" id="1.10.10.10">
    <property type="entry name" value="Winged helix-like DNA-binding domain superfamily/Winged helix DNA-binding domain"/>
    <property type="match status" value="1"/>
</dbReference>
<dbReference type="PANTHER" id="PTHR10098">
    <property type="entry name" value="RAPSYN-RELATED"/>
    <property type="match status" value="1"/>
</dbReference>
<dbReference type="Gene3D" id="1.25.40.10">
    <property type="entry name" value="Tetratricopeptide repeat domain"/>
    <property type="match status" value="2"/>
</dbReference>
<evidence type="ECO:0000313" key="7">
    <source>
        <dbReference type="Proteomes" id="UP000683507"/>
    </source>
</evidence>
<dbReference type="PROSITE" id="PS50043">
    <property type="entry name" value="HTH_LUXR_2"/>
    <property type="match status" value="1"/>
</dbReference>
<name>A0A916N923_9FLAO</name>
<dbReference type="PRINTS" id="PR00038">
    <property type="entry name" value="HTHLUXR"/>
</dbReference>
<dbReference type="SUPFAM" id="SSF48452">
    <property type="entry name" value="TPR-like"/>
    <property type="match status" value="2"/>
</dbReference>
<dbReference type="Pfam" id="PF13424">
    <property type="entry name" value="TPR_12"/>
    <property type="match status" value="2"/>
</dbReference>
<dbReference type="InterPro" id="IPR011990">
    <property type="entry name" value="TPR-like_helical_dom_sf"/>
</dbReference>
<dbReference type="SMART" id="SM00028">
    <property type="entry name" value="TPR"/>
    <property type="match status" value="6"/>
</dbReference>
<reference evidence="6" key="1">
    <citation type="submission" date="2021-04" db="EMBL/GenBank/DDBJ databases">
        <authorList>
            <person name="Rodrigo-Torres L."/>
            <person name="Arahal R. D."/>
            <person name="Lucena T."/>
        </authorList>
    </citation>
    <scope>NUCLEOTIDE SEQUENCE</scope>
    <source>
        <strain evidence="6">AS29M-1</strain>
    </source>
</reference>
<feature type="repeat" description="TPR" evidence="1">
    <location>
        <begin position="186"/>
        <end position="219"/>
    </location>
</feature>
<dbReference type="InterPro" id="IPR019734">
    <property type="entry name" value="TPR_rpt"/>
</dbReference>
<dbReference type="GO" id="GO:0006355">
    <property type="term" value="P:regulation of DNA-templated transcription"/>
    <property type="evidence" value="ECO:0007669"/>
    <property type="project" value="InterPro"/>
</dbReference>
<dbReference type="KEGG" id="ptan:CRYO30217_00062"/>
<gene>
    <name evidence="6" type="primary">malT</name>
    <name evidence="6" type="ORF">CRYO30217_00062</name>
</gene>
<dbReference type="RefSeq" id="WP_258540307.1">
    <property type="nucleotide sequence ID" value="NZ_OU015584.1"/>
</dbReference>
<dbReference type="SUPFAM" id="SSF46894">
    <property type="entry name" value="C-terminal effector domain of the bipartite response regulators"/>
    <property type="match status" value="1"/>
</dbReference>
<dbReference type="InterPro" id="IPR000792">
    <property type="entry name" value="Tscrpt_reg_LuxR_C"/>
</dbReference>
<dbReference type="PROSITE" id="PS50005">
    <property type="entry name" value="TPR"/>
    <property type="match status" value="3"/>
</dbReference>
<keyword evidence="7" id="KW-1185">Reference proteome</keyword>
<dbReference type="Pfam" id="PF00196">
    <property type="entry name" value="GerE"/>
    <property type="match status" value="1"/>
</dbReference>
<keyword evidence="2" id="KW-0175">Coiled coil</keyword>
<dbReference type="AlphaFoldDB" id="A0A916N923"/>
<evidence type="ECO:0000313" key="6">
    <source>
        <dbReference type="EMBL" id="CAG5076316.1"/>
    </source>
</evidence>
<keyword evidence="3" id="KW-0472">Membrane</keyword>
<feature type="chain" id="PRO_5036722487" evidence="4">
    <location>
        <begin position="23"/>
        <end position="537"/>
    </location>
</feature>
<protein>
    <submittedName>
        <fullName evidence="6">HTH-type transcriptional regulator MalT</fullName>
    </submittedName>
</protein>
<dbReference type="Proteomes" id="UP000683507">
    <property type="component" value="Chromosome"/>
</dbReference>
<evidence type="ECO:0000256" key="4">
    <source>
        <dbReference type="SAM" id="SignalP"/>
    </source>
</evidence>
<feature type="signal peptide" evidence="4">
    <location>
        <begin position="1"/>
        <end position="22"/>
    </location>
</feature>
<dbReference type="SMART" id="SM00421">
    <property type="entry name" value="HTH_LUXR"/>
    <property type="match status" value="1"/>
</dbReference>
<accession>A0A916N923</accession>
<feature type="repeat" description="TPR" evidence="1">
    <location>
        <begin position="106"/>
        <end position="139"/>
    </location>
</feature>
<sequence length="537" mass="61405">MINLKHLLLLLFFSLFSIQALGQTKQLESAKLAVDTLFFTDQKKGLKISEENLPIAFTSGDTVYITYFLDQAGELNRKAGNYDKAISQLSQCLEYKKNWKDLKDLSLTHNNLGKTYLNKGIHDLAVFHFIEALKLMEEDNNLMGQGFYLNNLAAAYDLQHNYQVALDYYQQSLEIKKQIGDSTGIAASYTNLGITYKNLGDYENAVSYNNKAYQIYKNLGSVTKVARTLNNLGEAYLSLEQSENAMSYLKKAYSLDSLNEDMHLRISITNNLGHAFYENNQLDSAYILTEKAEKMALKTRAYKNLKEIYGLIATLAEEEENWITATDALKKQLAYKDSLVNEENIYAIVDMQGKYEYEKHLRLINEGELEILQKQNYIEKQKSELIFWISVSVLLIISIIGVVFLYFSKQKNALLLKGQLALLSNSKSKLEELNQSIQDKLDRTKISLEEKEELLEEVFSSVKEKELPPELLSLSKREMEVLSHLALGWTDDQLAEKLFVSKSTIKTHLRRIYSKLLVRGRAEAVSVAHRYNLIGDV</sequence>
<feature type="repeat" description="TPR" evidence="1">
    <location>
        <begin position="226"/>
        <end position="259"/>
    </location>
</feature>
<keyword evidence="3" id="KW-1133">Transmembrane helix</keyword>
<feature type="transmembrane region" description="Helical" evidence="3">
    <location>
        <begin position="385"/>
        <end position="407"/>
    </location>
</feature>
<evidence type="ECO:0000256" key="1">
    <source>
        <dbReference type="PROSITE-ProRule" id="PRU00339"/>
    </source>
</evidence>
<organism evidence="6 7">
    <name type="scientific">Parvicella tangerina</name>
    <dbReference type="NCBI Taxonomy" id="2829795"/>
    <lineage>
        <taxon>Bacteria</taxon>
        <taxon>Pseudomonadati</taxon>
        <taxon>Bacteroidota</taxon>
        <taxon>Flavobacteriia</taxon>
        <taxon>Flavobacteriales</taxon>
        <taxon>Parvicellaceae</taxon>
        <taxon>Parvicella</taxon>
    </lineage>
</organism>
<keyword evidence="4" id="KW-0732">Signal</keyword>
<keyword evidence="1" id="KW-0802">TPR repeat</keyword>